<name>A0A1D2J330_PARBR</name>
<evidence type="ECO:0000256" key="1">
    <source>
        <dbReference type="SAM" id="MobiDB-lite"/>
    </source>
</evidence>
<accession>A0A1D2J330</accession>
<dbReference type="Proteomes" id="UP000242814">
    <property type="component" value="Unassembled WGS sequence"/>
</dbReference>
<feature type="compositionally biased region" description="Basic and acidic residues" evidence="1">
    <location>
        <begin position="7"/>
        <end position="18"/>
    </location>
</feature>
<comment type="caution">
    <text evidence="2">The sequence shown here is derived from an EMBL/GenBank/DDBJ whole genome shotgun (WGS) entry which is preliminary data.</text>
</comment>
<dbReference type="EMBL" id="LZYO01001034">
    <property type="protein sequence ID" value="ODH12567.1"/>
    <property type="molecule type" value="Genomic_DNA"/>
</dbReference>
<protein>
    <submittedName>
        <fullName evidence="2">Uncharacterized protein</fullName>
    </submittedName>
</protein>
<feature type="region of interest" description="Disordered" evidence="1">
    <location>
        <begin position="1"/>
        <end position="22"/>
    </location>
</feature>
<evidence type="ECO:0000313" key="2">
    <source>
        <dbReference type="EMBL" id="ODH12567.1"/>
    </source>
</evidence>
<evidence type="ECO:0000313" key="3">
    <source>
        <dbReference type="Proteomes" id="UP000242814"/>
    </source>
</evidence>
<dbReference type="AlphaFoldDB" id="A0A1D2J330"/>
<gene>
    <name evidence="2" type="ORF">ACO22_08137</name>
</gene>
<proteinExistence type="predicted"/>
<organism evidence="2 3">
    <name type="scientific">Paracoccidioides brasiliensis</name>
    <dbReference type="NCBI Taxonomy" id="121759"/>
    <lineage>
        <taxon>Eukaryota</taxon>
        <taxon>Fungi</taxon>
        <taxon>Dikarya</taxon>
        <taxon>Ascomycota</taxon>
        <taxon>Pezizomycotina</taxon>
        <taxon>Eurotiomycetes</taxon>
        <taxon>Eurotiomycetidae</taxon>
        <taxon>Onygenales</taxon>
        <taxon>Ajellomycetaceae</taxon>
        <taxon>Paracoccidioides</taxon>
    </lineage>
</organism>
<reference evidence="2 3" key="1">
    <citation type="submission" date="2016-06" db="EMBL/GenBank/DDBJ databases">
        <authorList>
            <person name="Kjaerup R.B."/>
            <person name="Dalgaard T.S."/>
            <person name="Juul-Madsen H.R."/>
        </authorList>
    </citation>
    <scope>NUCLEOTIDE SEQUENCE [LARGE SCALE GENOMIC DNA]</scope>
    <source>
        <strain evidence="2 3">Pb300</strain>
    </source>
</reference>
<sequence>MVPGKEPQPKEPGSKENLDLYGGKGEEWDTALYGRGFEVWLSNSKAELRPIGACQFARNRGVGLNLGRPNWVKSLMVTWFIPVNGNQVGRSRRVVPIQPAYAPTPHAPCPMPHAPRPTHPTWTSNGQRRLRDWAATFI</sequence>